<dbReference type="GO" id="GO:0016831">
    <property type="term" value="F:carboxy-lyase activity"/>
    <property type="evidence" value="ECO:0007669"/>
    <property type="project" value="UniProtKB-KW"/>
</dbReference>
<dbReference type="SUPFAM" id="SSF52518">
    <property type="entry name" value="Thiamin diphosphate-binding fold (THDP-binding)"/>
    <property type="match status" value="1"/>
</dbReference>
<comment type="caution">
    <text evidence="4">The sequence shown here is derived from an EMBL/GenBank/DDBJ whole genome shotgun (WGS) entry which is preliminary data.</text>
</comment>
<dbReference type="EMBL" id="JABFCS010000002">
    <property type="protein sequence ID" value="NNU45516.1"/>
    <property type="molecule type" value="Genomic_DNA"/>
</dbReference>
<evidence type="ECO:0000256" key="1">
    <source>
        <dbReference type="ARBA" id="ARBA00022793"/>
    </source>
</evidence>
<keyword evidence="1" id="KW-0210">Decarboxylase</keyword>
<dbReference type="PANTHER" id="PTHR42818">
    <property type="entry name" value="SULFOPYRUVATE DECARBOXYLASE SUBUNIT ALPHA"/>
    <property type="match status" value="1"/>
</dbReference>
<dbReference type="InterPro" id="IPR029061">
    <property type="entry name" value="THDP-binding"/>
</dbReference>
<keyword evidence="2" id="KW-0456">Lyase</keyword>
<dbReference type="Pfam" id="PF02776">
    <property type="entry name" value="TPP_enzyme_N"/>
    <property type="match status" value="1"/>
</dbReference>
<sequence length="179" mass="19192">MAADDATPAPWQDQIFAILKEGGVRQVAYVPDAGHAHLIRRVHADAGMRGIVLSTEEEGVATACGAWLGGERAVLLMQSSGVGNCINMLSLVENCRFPLFCLVTMRGEWAEFNPWQVPMARAVPATLQAMGVRVMRADSPDEVAETVAAGFDAAFRGGEAVAVLLSQKLIGRKKWEGGR</sequence>
<dbReference type="GO" id="GO:0030976">
    <property type="term" value="F:thiamine pyrophosphate binding"/>
    <property type="evidence" value="ECO:0007669"/>
    <property type="project" value="InterPro"/>
</dbReference>
<proteinExistence type="predicted"/>
<evidence type="ECO:0000313" key="4">
    <source>
        <dbReference type="EMBL" id="NNU45516.1"/>
    </source>
</evidence>
<keyword evidence="4" id="KW-0670">Pyruvate</keyword>
<organism evidence="4 5">
    <name type="scientific">Ramlibacter montanisoli</name>
    <dbReference type="NCBI Taxonomy" id="2732512"/>
    <lineage>
        <taxon>Bacteria</taxon>
        <taxon>Pseudomonadati</taxon>
        <taxon>Pseudomonadota</taxon>
        <taxon>Betaproteobacteria</taxon>
        <taxon>Burkholderiales</taxon>
        <taxon>Comamonadaceae</taxon>
        <taxon>Ramlibacter</taxon>
    </lineage>
</organism>
<dbReference type="InterPro" id="IPR012001">
    <property type="entry name" value="Thiamin_PyroP_enz_TPP-bd_dom"/>
</dbReference>
<evidence type="ECO:0000256" key="2">
    <source>
        <dbReference type="ARBA" id="ARBA00023239"/>
    </source>
</evidence>
<name>A0A849KJE7_9BURK</name>
<accession>A0A849KJE7</accession>
<reference evidence="4 5" key="1">
    <citation type="submission" date="2020-05" db="EMBL/GenBank/DDBJ databases">
        <authorList>
            <person name="Khan S.A."/>
            <person name="Jeon C.O."/>
            <person name="Chun B.H."/>
        </authorList>
    </citation>
    <scope>NUCLEOTIDE SEQUENCE [LARGE SCALE GENOMIC DNA]</scope>
    <source>
        <strain evidence="4 5">B156</strain>
    </source>
</reference>
<evidence type="ECO:0000313" key="5">
    <source>
        <dbReference type="Proteomes" id="UP000552954"/>
    </source>
</evidence>
<dbReference type="AlphaFoldDB" id="A0A849KJE7"/>
<dbReference type="CDD" id="cd07035">
    <property type="entry name" value="TPP_PYR_POX_like"/>
    <property type="match status" value="1"/>
</dbReference>
<dbReference type="RefSeq" id="WP_171563813.1">
    <property type="nucleotide sequence ID" value="NZ_JABFCS010000002.1"/>
</dbReference>
<protein>
    <submittedName>
        <fullName evidence="4">Phosphonopyruvate decarboxylase</fullName>
    </submittedName>
</protein>
<dbReference type="InterPro" id="IPR051818">
    <property type="entry name" value="TPP_dependent_decarboxylase"/>
</dbReference>
<reference evidence="4 5" key="2">
    <citation type="submission" date="2020-06" db="EMBL/GenBank/DDBJ databases">
        <title>Ramlibacter rhizophilus sp. nov., isolated from rhizosphere soil of national flower Mugunghwa from South Korea.</title>
        <authorList>
            <person name="Zheng-Fei Y."/>
            <person name="Huan T."/>
        </authorList>
    </citation>
    <scope>NUCLEOTIDE SEQUENCE [LARGE SCALE GENOMIC DNA]</scope>
    <source>
        <strain evidence="4 5">B156</strain>
    </source>
</reference>
<keyword evidence="5" id="KW-1185">Reference proteome</keyword>
<feature type="domain" description="Thiamine pyrophosphate enzyme N-terminal TPP-binding" evidence="3">
    <location>
        <begin position="13"/>
        <end position="106"/>
    </location>
</feature>
<dbReference type="PANTHER" id="PTHR42818:SF1">
    <property type="entry name" value="SULFOPYRUVATE DECARBOXYLASE"/>
    <property type="match status" value="1"/>
</dbReference>
<evidence type="ECO:0000259" key="3">
    <source>
        <dbReference type="Pfam" id="PF02776"/>
    </source>
</evidence>
<gene>
    <name evidence="4" type="ORF">HK415_23670</name>
</gene>
<dbReference type="Gene3D" id="3.40.50.970">
    <property type="match status" value="1"/>
</dbReference>
<dbReference type="Proteomes" id="UP000552954">
    <property type="component" value="Unassembled WGS sequence"/>
</dbReference>